<comment type="caution">
    <text evidence="2">The sequence shown here is derived from an EMBL/GenBank/DDBJ whole genome shotgun (WGS) entry which is preliminary data.</text>
</comment>
<name>A0ABT0ZS29_9PSEU</name>
<evidence type="ECO:0000313" key="3">
    <source>
        <dbReference type="Proteomes" id="UP001165283"/>
    </source>
</evidence>
<evidence type="ECO:0000313" key="2">
    <source>
        <dbReference type="EMBL" id="MCO1653520.1"/>
    </source>
</evidence>
<dbReference type="RefSeq" id="WP_252435113.1">
    <property type="nucleotide sequence ID" value="NZ_JAGSOV010000003.1"/>
</dbReference>
<organism evidence="2 3">
    <name type="scientific">Pseudonocardia humida</name>
    <dbReference type="NCBI Taxonomy" id="2800819"/>
    <lineage>
        <taxon>Bacteria</taxon>
        <taxon>Bacillati</taxon>
        <taxon>Actinomycetota</taxon>
        <taxon>Actinomycetes</taxon>
        <taxon>Pseudonocardiales</taxon>
        <taxon>Pseudonocardiaceae</taxon>
        <taxon>Pseudonocardia</taxon>
    </lineage>
</organism>
<dbReference type="EMBL" id="JAGSOV010000003">
    <property type="protein sequence ID" value="MCO1653520.1"/>
    <property type="molecule type" value="Genomic_DNA"/>
</dbReference>
<evidence type="ECO:0000256" key="1">
    <source>
        <dbReference type="SAM" id="Coils"/>
    </source>
</evidence>
<dbReference type="Gene3D" id="1.20.1260.10">
    <property type="match status" value="1"/>
</dbReference>
<feature type="coiled-coil region" evidence="1">
    <location>
        <begin position="46"/>
        <end position="73"/>
    </location>
</feature>
<reference evidence="2" key="1">
    <citation type="submission" date="2021-04" db="EMBL/GenBank/DDBJ databases">
        <title>Pseudonocardia sp. nov., isolated from sandy soil of mangrove forest.</title>
        <authorList>
            <person name="Zan Z."/>
            <person name="Huang R."/>
            <person name="Liu W."/>
        </authorList>
    </citation>
    <scope>NUCLEOTIDE SEQUENCE</scope>
    <source>
        <strain evidence="2">S2-4</strain>
    </source>
</reference>
<dbReference type="InterPro" id="IPR012347">
    <property type="entry name" value="Ferritin-like"/>
</dbReference>
<gene>
    <name evidence="2" type="ORF">KDL28_00475</name>
</gene>
<sequence length="329" mass="35096">MALTITPETVATDTIIAQLRAIEQLTRTEALTARIRVAQARTDEVRRELRDNAADADRRIERITARLRALDAAPDVLTPTISRVVTLVKSTLEQAQPVEEALLTDLTLEHQLRDRARYVKVLAKRAGLPAVEKLADDLVAKHGETIEWITTVLAEEALGGPAKLAPTPLQRVAGGVAQAITLPTRVAMQGVNRAVDGLSRVGDQARDTVNSVVGSVARVGTDGREVVTAGRDAALRKAEQVAGRDGAEPVADAVHATRAELGSLKASELPIKGFEELSAQGAAAAVRELTDPDQVTTMLAFEERNRNRAGVVSAARSRFAALAKDAARS</sequence>
<protein>
    <submittedName>
        <fullName evidence="2">Ferritin-like domain-containing protein</fullName>
    </submittedName>
</protein>
<keyword evidence="1" id="KW-0175">Coiled coil</keyword>
<dbReference type="Proteomes" id="UP001165283">
    <property type="component" value="Unassembled WGS sequence"/>
</dbReference>
<keyword evidence="3" id="KW-1185">Reference proteome</keyword>
<accession>A0ABT0ZS29</accession>
<proteinExistence type="predicted"/>